<evidence type="ECO:0000256" key="2">
    <source>
        <dbReference type="SAM" id="MobiDB-lite"/>
    </source>
</evidence>
<accession>A0ABS4YKK5</accession>
<keyword evidence="6" id="KW-1185">Reference proteome</keyword>
<dbReference type="InterPro" id="IPR001466">
    <property type="entry name" value="Beta-lactam-related"/>
</dbReference>
<feature type="region of interest" description="Disordered" evidence="2">
    <location>
        <begin position="30"/>
        <end position="79"/>
    </location>
</feature>
<feature type="domain" description="Beta-lactamase-related" evidence="4">
    <location>
        <begin position="147"/>
        <end position="438"/>
    </location>
</feature>
<feature type="chain" id="PRO_5046897842" evidence="3">
    <location>
        <begin position="32"/>
        <end position="647"/>
    </location>
</feature>
<comment type="caution">
    <text evidence="5">The sequence shown here is derived from an EMBL/GenBank/DDBJ whole genome shotgun (WGS) entry which is preliminary data.</text>
</comment>
<dbReference type="InterPro" id="IPR050789">
    <property type="entry name" value="Diverse_Enzym_Activities"/>
</dbReference>
<dbReference type="PANTHER" id="PTHR43283">
    <property type="entry name" value="BETA-LACTAMASE-RELATED"/>
    <property type="match status" value="1"/>
</dbReference>
<keyword evidence="1" id="KW-0378">Hydrolase</keyword>
<dbReference type="PANTHER" id="PTHR43283:SF11">
    <property type="entry name" value="BETA-LACTAMASE-RELATED DOMAIN-CONTAINING PROTEIN"/>
    <property type="match status" value="1"/>
</dbReference>
<organism evidence="5 6">
    <name type="scientific">Brachybacterium fresconis</name>
    <dbReference type="NCBI Taxonomy" id="173363"/>
    <lineage>
        <taxon>Bacteria</taxon>
        <taxon>Bacillati</taxon>
        <taxon>Actinomycetota</taxon>
        <taxon>Actinomycetes</taxon>
        <taxon>Micrococcales</taxon>
        <taxon>Dermabacteraceae</taxon>
        <taxon>Brachybacterium</taxon>
    </lineage>
</organism>
<evidence type="ECO:0000313" key="6">
    <source>
        <dbReference type="Proteomes" id="UP000698222"/>
    </source>
</evidence>
<reference evidence="5 6" key="1">
    <citation type="submission" date="2021-03" db="EMBL/GenBank/DDBJ databases">
        <title>Sequencing the genomes of 1000 actinobacteria strains.</title>
        <authorList>
            <person name="Klenk H.-P."/>
        </authorList>
    </citation>
    <scope>NUCLEOTIDE SEQUENCE [LARGE SCALE GENOMIC DNA]</scope>
    <source>
        <strain evidence="5 6">DSM 14564</strain>
    </source>
</reference>
<keyword evidence="3" id="KW-0732">Signal</keyword>
<feature type="compositionally biased region" description="Basic and acidic residues" evidence="2">
    <location>
        <begin position="36"/>
        <end position="49"/>
    </location>
</feature>
<feature type="region of interest" description="Disordered" evidence="2">
    <location>
        <begin position="482"/>
        <end position="519"/>
    </location>
</feature>
<feature type="signal peptide" evidence="3">
    <location>
        <begin position="1"/>
        <end position="31"/>
    </location>
</feature>
<dbReference type="Proteomes" id="UP000698222">
    <property type="component" value="Unassembled WGS sequence"/>
</dbReference>
<feature type="compositionally biased region" description="Gly residues" evidence="2">
    <location>
        <begin position="488"/>
        <end position="511"/>
    </location>
</feature>
<dbReference type="Pfam" id="PF00144">
    <property type="entry name" value="Beta-lactamase"/>
    <property type="match status" value="1"/>
</dbReference>
<dbReference type="EMBL" id="JAGIOC010000001">
    <property type="protein sequence ID" value="MBP2409336.1"/>
    <property type="molecule type" value="Genomic_DNA"/>
</dbReference>
<proteinExistence type="predicted"/>
<evidence type="ECO:0000256" key="3">
    <source>
        <dbReference type="SAM" id="SignalP"/>
    </source>
</evidence>
<dbReference type="Gene3D" id="3.40.710.10">
    <property type="entry name" value="DD-peptidase/beta-lactamase superfamily"/>
    <property type="match status" value="1"/>
</dbReference>
<dbReference type="InterPro" id="IPR012338">
    <property type="entry name" value="Beta-lactam/transpept-like"/>
</dbReference>
<evidence type="ECO:0000256" key="1">
    <source>
        <dbReference type="ARBA" id="ARBA00022801"/>
    </source>
</evidence>
<feature type="compositionally biased region" description="Low complexity" evidence="2">
    <location>
        <begin position="50"/>
        <end position="62"/>
    </location>
</feature>
<dbReference type="RefSeq" id="WP_209891128.1">
    <property type="nucleotide sequence ID" value="NZ_BAAAJV010000014.1"/>
</dbReference>
<evidence type="ECO:0000259" key="4">
    <source>
        <dbReference type="Pfam" id="PF00144"/>
    </source>
</evidence>
<dbReference type="SUPFAM" id="SSF56601">
    <property type="entry name" value="beta-lactamase/transpeptidase-like"/>
    <property type="match status" value="1"/>
</dbReference>
<evidence type="ECO:0000313" key="5">
    <source>
        <dbReference type="EMBL" id="MBP2409336.1"/>
    </source>
</evidence>
<sequence length="647" mass="68278">MDPEITRRTGLTAAALASATTAVGLPAAAFAAGDPAPHRGDPAPRKESPSQRSARSAPSWSRGQPHRHPWDRKRSGRTLRDAVPQSVGLDAAVLQELPGIVRAGLEFDPPRFSGASVLVASQAGIASEHADGYALRWKNASEQLPEDQWIPARTDTIYDLASISKIFTATAVLQLVEQGALALDDTVASHLPAFAAGGKEQVTLQHLITHTAGLPAWINLYSAHPDVPSRIEAALTVPPDAPPGTAYVYSDLGLIALGLVVEKLSGQGLDEYVHEHITAPLGMDDTMYNPPASLRGRIAATEYEAYYEELVHGRVHDENAYSLGGAAGHAGVFSTARDLAVFGQMFLGGGRYGNARILQRQTVQEMYTDRIVEITGVGGARRGLGPELEAWFYHAGLTSPYSGTHTGFTGTSLVIDPLTDTIVIMLANSVHPTREWSSTSVTRREVSTCVARALGVVPSALRGGWHAGGEDATTATLSAGAQLPATGADGGSGGGSSGGGASGNGASGGGPQHRTPGPHLRLDLFAHLETAYDVLAVEASTDQGTTWKPLAGMLEARHQEPVAIADGQITGWGRRERWDGTFPLVHGTEAMSGEVEVRLTLTTDRSTRGLGAWVGRFRVSDGSQNVLDTDRPADRDQVVAEGWTREG</sequence>
<dbReference type="InterPro" id="IPR006311">
    <property type="entry name" value="TAT_signal"/>
</dbReference>
<dbReference type="PROSITE" id="PS51318">
    <property type="entry name" value="TAT"/>
    <property type="match status" value="1"/>
</dbReference>
<feature type="compositionally biased region" description="Basic residues" evidence="2">
    <location>
        <begin position="64"/>
        <end position="77"/>
    </location>
</feature>
<gene>
    <name evidence="5" type="ORF">JOF44_002239</name>
</gene>
<protein>
    <submittedName>
        <fullName evidence="5">CubicO group peptidase (Beta-lactamase class C family)</fullName>
    </submittedName>
</protein>
<name>A0ABS4YKK5_9MICO</name>